<evidence type="ECO:0008006" key="3">
    <source>
        <dbReference type="Google" id="ProtNLM"/>
    </source>
</evidence>
<name>A0A1I0JSH6_9FIRM</name>
<evidence type="ECO:0000313" key="1">
    <source>
        <dbReference type="EMBL" id="SEU13690.1"/>
    </source>
</evidence>
<dbReference type="AlphaFoldDB" id="A0A1I0JSH6"/>
<reference evidence="2" key="1">
    <citation type="submission" date="2016-10" db="EMBL/GenBank/DDBJ databases">
        <authorList>
            <person name="Varghese N."/>
            <person name="Submissions S."/>
        </authorList>
    </citation>
    <scope>NUCLEOTIDE SEQUENCE [LARGE SCALE GENOMIC DNA]</scope>
    <source>
        <strain evidence="2">NLAE-zl-G277</strain>
    </source>
</reference>
<gene>
    <name evidence="1" type="ORF">SAMN05216313_13515</name>
</gene>
<dbReference type="EMBL" id="FOIM01000035">
    <property type="protein sequence ID" value="SEU13690.1"/>
    <property type="molecule type" value="Genomic_DNA"/>
</dbReference>
<dbReference type="Proteomes" id="UP000198508">
    <property type="component" value="Unassembled WGS sequence"/>
</dbReference>
<dbReference type="GeneID" id="93277821"/>
<organism evidence="1 2">
    <name type="scientific">Enterocloster lavalensis</name>
    <dbReference type="NCBI Taxonomy" id="460384"/>
    <lineage>
        <taxon>Bacteria</taxon>
        <taxon>Bacillati</taxon>
        <taxon>Bacillota</taxon>
        <taxon>Clostridia</taxon>
        <taxon>Lachnospirales</taxon>
        <taxon>Lachnospiraceae</taxon>
        <taxon>Enterocloster</taxon>
    </lineage>
</organism>
<protein>
    <recommendedName>
        <fullName evidence="3">DUF262 domain-containing protein</fullName>
    </recommendedName>
</protein>
<dbReference type="STRING" id="460384.SAMN05216313_13515"/>
<proteinExistence type="predicted"/>
<dbReference type="RefSeq" id="WP_092369929.1">
    <property type="nucleotide sequence ID" value="NZ_FOIM01000035.1"/>
</dbReference>
<evidence type="ECO:0000313" key="2">
    <source>
        <dbReference type="Proteomes" id="UP000198508"/>
    </source>
</evidence>
<sequence>MGMMGRDKTKKDTYMCATLLNMFSRRELRKNHPQQRKADKWKSDARDGFIATAIKHEDVDSIKICEQLVDGKVILWLIDGLQRLTVLEKYKKGIFKLGKNVELPIVYYQRPGKTIDEYGAPVMEDVEFDLREKGYADLPMELKEKFDNYQIDVVKHLDCTDEEIGYHIRRYNRQTSMNHNENSITYMDAIAKNVKEISQSHRFFKDCGSFSATELNNGTCERVVCESLMAMFHLENWQKNSKKLGTYLNQNASDREFQTLRQELDRLEAVVGDKYPAIFTSKDSFLFFALFHKFTLLCGDDSRYAAFLDAFQEELHARTVPGLDMSFDDVNANRATKDKNVISRKLHILEHLMMEFLHIQSDAAQTAATPEQFIAACTGLTPGEVKKDIEFYSQLLDDLEAVAIKDNSKLLAPANRLSLLAMAAYSCKHEMDLEAWLTSFAQRNDEYLADQRENYRYMVEDLEKNGGSK</sequence>
<keyword evidence="2" id="KW-1185">Reference proteome</keyword>
<accession>A0A1I0JSH6</accession>